<evidence type="ECO:0000313" key="2">
    <source>
        <dbReference type="Proteomes" id="UP001162501"/>
    </source>
</evidence>
<gene>
    <name evidence="1" type="ORF">MRATA1EN22A_LOCUS8839</name>
</gene>
<accession>A0AC59YQY6</accession>
<evidence type="ECO:0000313" key="1">
    <source>
        <dbReference type="EMBL" id="CAM9884806.1"/>
    </source>
</evidence>
<dbReference type="Proteomes" id="UP001162501">
    <property type="component" value="Chromosome 2"/>
</dbReference>
<dbReference type="EMBL" id="OX596086">
    <property type="protein sequence ID" value="CAM9884806.1"/>
    <property type="molecule type" value="Genomic_DNA"/>
</dbReference>
<proteinExistence type="predicted"/>
<reference evidence="1" key="2">
    <citation type="submission" date="2025-03" db="EMBL/GenBank/DDBJ databases">
        <authorList>
            <consortium name="ELIXIR-Norway"/>
            <consortium name="Elixir Norway"/>
        </authorList>
    </citation>
    <scope>NUCLEOTIDE SEQUENCE</scope>
</reference>
<protein>
    <submittedName>
        <fullName evidence="1">Uncharacterized protein</fullName>
    </submittedName>
</protein>
<sequence>MSVPSSNSGPLAGWLEGSPESRFGLRNTPRRRSPRSPAAPCRDPASGYAKLRAAAGAGWCQGRDVTCMRGPSPEVVSVHFRPPVSRVTAEGQQFFRFSGGTQRPLSLRQMSIPYGLGYLTIMAPRNLLYVRSNYLFGSRCWMIRFSTEIIFKSVSFRLFSKKCDNADSEPLENEELLNNLLTMGVDVDMARKRQPGVFNRTDTNEQDLQTFLLSKGASKEVIASIISRYPRAMTRTPESLSSRWDLWRRIVTSDLEIVNILERSPESFFRSSDNLNLENNIKFLYSVGLTHKYLCRLLTNAPRTFSNSLNLNKQMVEFLQEVCLSLGHSGPTDFVRKIIFKNPFILIQSTKRIKTNIEFLQSTFCLNNEELLSLICGPGAKILGLSSDCMRRSYRNVKEKLISLGCTAKETRKFVLSYPDVIFLGEKKFNDKIDCLIEEKVNISQIIEHPRILDSSISTLKSRIKELVNIGYDLSTSNISLLSWSQKRYNAKLKKLYIEQNIVLEN</sequence>
<name>A0AC59YQY6_RANTA</name>
<reference evidence="1" key="1">
    <citation type="submission" date="2023-05" db="EMBL/GenBank/DDBJ databases">
        <authorList>
            <consortium name="ELIXIR-Norway"/>
        </authorList>
    </citation>
    <scope>NUCLEOTIDE SEQUENCE</scope>
</reference>
<organism evidence="1 2">
    <name type="scientific">Rangifer tarandus platyrhynchus</name>
    <name type="common">Svalbard reindeer</name>
    <dbReference type="NCBI Taxonomy" id="3082113"/>
    <lineage>
        <taxon>Eukaryota</taxon>
        <taxon>Metazoa</taxon>
        <taxon>Chordata</taxon>
        <taxon>Craniata</taxon>
        <taxon>Vertebrata</taxon>
        <taxon>Euteleostomi</taxon>
        <taxon>Mammalia</taxon>
        <taxon>Eutheria</taxon>
        <taxon>Laurasiatheria</taxon>
        <taxon>Artiodactyla</taxon>
        <taxon>Ruminantia</taxon>
        <taxon>Pecora</taxon>
        <taxon>Cervidae</taxon>
        <taxon>Odocoileinae</taxon>
        <taxon>Rangifer</taxon>
    </lineage>
</organism>